<feature type="domain" description="Glycosyl transferase family 1" evidence="1">
    <location>
        <begin position="188"/>
        <end position="353"/>
    </location>
</feature>
<dbReference type="GO" id="GO:0016757">
    <property type="term" value="F:glycosyltransferase activity"/>
    <property type="evidence" value="ECO:0007669"/>
    <property type="project" value="TreeGrafter"/>
</dbReference>
<dbReference type="InterPro" id="IPR050194">
    <property type="entry name" value="Glycosyltransferase_grp1"/>
</dbReference>
<name>A0A5C6M2Q3_9PLAN</name>
<dbReference type="PANTHER" id="PTHR45947:SF3">
    <property type="entry name" value="SULFOQUINOVOSYL TRANSFERASE SQD2"/>
    <property type="match status" value="1"/>
</dbReference>
<dbReference type="EMBL" id="SRHE01000446">
    <property type="protein sequence ID" value="TWW08938.1"/>
    <property type="molecule type" value="Genomic_DNA"/>
</dbReference>
<sequence length="393" mass="43719">MICLVGFDDDKVIKDFIRIHVEGLPKPVLSLSGNYPDYQWQGLNVRKMHEQPVWLRKLTSLLPYAVASRRLARLRNSASTARLALKRFFAKHRVDVILAEFGDTGAALAPAARDCGIPLVVHFHGHDAHRKTLLTPGMLLQYQFMFQTAAAVLVVSRYMWQTLAEMGCPTEKLIYNPYGPRERFFDVQPDYHPVVLCVGRFTDIKANYLVLMAFQRVLAKMPQARLVMAGSGELLETCRTLARVWEIDAAVSFPGAVEHSRVHELFAHACCFAQHSVTPSYGDAEGTPNTILEACAAGLPIVATRHAGIADVVVSERTGLLVEELDVAGMAGAMLRMLESAQFCRECGARAREHVRMNFSSEQHLMILRKAVRFAQTGNHSGISSLSTLRFLS</sequence>
<feature type="domain" description="Glycosyltransferase subfamily 4-like N-terminal" evidence="2">
    <location>
        <begin position="49"/>
        <end position="179"/>
    </location>
</feature>
<evidence type="ECO:0000259" key="1">
    <source>
        <dbReference type="Pfam" id="PF00534"/>
    </source>
</evidence>
<proteinExistence type="predicted"/>
<dbReference type="Pfam" id="PF00534">
    <property type="entry name" value="Glycos_transf_1"/>
    <property type="match status" value="1"/>
</dbReference>
<comment type="caution">
    <text evidence="3">The sequence shown here is derived from an EMBL/GenBank/DDBJ whole genome shotgun (WGS) entry which is preliminary data.</text>
</comment>
<reference evidence="3 4" key="1">
    <citation type="submission" date="2019-08" db="EMBL/GenBank/DDBJ databases">
        <title>100 year-old enigma solved: identification of Planctomyces bekefii, the type genus and species of the phylum Planctomycetes.</title>
        <authorList>
            <person name="Svetlana D.N."/>
            <person name="Overmann J."/>
        </authorList>
    </citation>
    <scope>NUCLEOTIDE SEQUENCE [LARGE SCALE GENOMIC DNA]</scope>
    <source>
        <strain evidence="3">Phe10_nw2017</strain>
    </source>
</reference>
<evidence type="ECO:0000313" key="4">
    <source>
        <dbReference type="Proteomes" id="UP000321083"/>
    </source>
</evidence>
<dbReference type="Proteomes" id="UP000321083">
    <property type="component" value="Unassembled WGS sequence"/>
</dbReference>
<dbReference type="Pfam" id="PF13579">
    <property type="entry name" value="Glyco_trans_4_4"/>
    <property type="match status" value="1"/>
</dbReference>
<dbReference type="Gene3D" id="3.40.50.2000">
    <property type="entry name" value="Glycogen Phosphorylase B"/>
    <property type="match status" value="2"/>
</dbReference>
<organism evidence="3 4">
    <name type="scientific">Planctomyces bekefii</name>
    <dbReference type="NCBI Taxonomy" id="1653850"/>
    <lineage>
        <taxon>Bacteria</taxon>
        <taxon>Pseudomonadati</taxon>
        <taxon>Planctomycetota</taxon>
        <taxon>Planctomycetia</taxon>
        <taxon>Planctomycetales</taxon>
        <taxon>Planctomycetaceae</taxon>
        <taxon>Planctomyces</taxon>
    </lineage>
</organism>
<dbReference type="PANTHER" id="PTHR45947">
    <property type="entry name" value="SULFOQUINOVOSYL TRANSFERASE SQD2"/>
    <property type="match status" value="1"/>
</dbReference>
<evidence type="ECO:0000313" key="3">
    <source>
        <dbReference type="EMBL" id="TWW08938.1"/>
    </source>
</evidence>
<evidence type="ECO:0000259" key="2">
    <source>
        <dbReference type="Pfam" id="PF13579"/>
    </source>
</evidence>
<keyword evidence="4" id="KW-1185">Reference proteome</keyword>
<dbReference type="InterPro" id="IPR001296">
    <property type="entry name" value="Glyco_trans_1"/>
</dbReference>
<dbReference type="AlphaFoldDB" id="A0A5C6M2Q3"/>
<gene>
    <name evidence="3" type="ORF">E3A20_19320</name>
</gene>
<evidence type="ECO:0008006" key="5">
    <source>
        <dbReference type="Google" id="ProtNLM"/>
    </source>
</evidence>
<accession>A0A5C6M2Q3</accession>
<dbReference type="InterPro" id="IPR028098">
    <property type="entry name" value="Glyco_trans_4-like_N"/>
</dbReference>
<dbReference type="SUPFAM" id="SSF53756">
    <property type="entry name" value="UDP-Glycosyltransferase/glycogen phosphorylase"/>
    <property type="match status" value="1"/>
</dbReference>
<protein>
    <recommendedName>
        <fullName evidence="5">Glycosyl transferase family 1</fullName>
    </recommendedName>
</protein>
<reference evidence="3 4" key="2">
    <citation type="submission" date="2019-08" db="EMBL/GenBank/DDBJ databases">
        <authorList>
            <person name="Henke P."/>
        </authorList>
    </citation>
    <scope>NUCLEOTIDE SEQUENCE [LARGE SCALE GENOMIC DNA]</scope>
    <source>
        <strain evidence="3">Phe10_nw2017</strain>
    </source>
</reference>